<dbReference type="Gene3D" id="2.60.120.260">
    <property type="entry name" value="Galactose-binding domain-like"/>
    <property type="match status" value="1"/>
</dbReference>
<dbReference type="GO" id="GO:0005737">
    <property type="term" value="C:cytoplasm"/>
    <property type="evidence" value="ECO:0007669"/>
    <property type="project" value="TreeGrafter"/>
</dbReference>
<proteinExistence type="predicted"/>
<dbReference type="SUPFAM" id="SSF49785">
    <property type="entry name" value="Galactose-binding domain-like"/>
    <property type="match status" value="1"/>
</dbReference>
<dbReference type="PANTHER" id="PTHR46306:SF1">
    <property type="entry name" value="BTB_POZ DOMAIN-CONTAINING PROTEIN 9"/>
    <property type="match status" value="1"/>
</dbReference>
<dbReference type="EMBL" id="UYYB01112451">
    <property type="protein sequence ID" value="VDM81341.1"/>
    <property type="molecule type" value="Genomic_DNA"/>
</dbReference>
<keyword evidence="2" id="KW-1185">Reference proteome</keyword>
<evidence type="ECO:0000313" key="2">
    <source>
        <dbReference type="Proteomes" id="UP000270094"/>
    </source>
</evidence>
<organism evidence="1 2">
    <name type="scientific">Strongylus vulgaris</name>
    <name type="common">Blood worm</name>
    <dbReference type="NCBI Taxonomy" id="40348"/>
    <lineage>
        <taxon>Eukaryota</taxon>
        <taxon>Metazoa</taxon>
        <taxon>Ecdysozoa</taxon>
        <taxon>Nematoda</taxon>
        <taxon>Chromadorea</taxon>
        <taxon>Rhabditida</taxon>
        <taxon>Rhabditina</taxon>
        <taxon>Rhabditomorpha</taxon>
        <taxon>Strongyloidea</taxon>
        <taxon>Strongylidae</taxon>
        <taxon>Strongylus</taxon>
    </lineage>
</organism>
<sequence length="161" mass="19025">TGFDAAFVVPTTNVATIENNALVIEGVSRCRNALLNGQNTDYDWDNGYTCHQLNSGAITVQLPQPYMIQTMRLLLWDCDDRYYSYYIEVSVDQINWVKVVDRRIKQCRLLLWDCDDRYYSYYIEVSVDQINWVKVVDRRIKQCRLERKKRDPVEIIISVKI</sequence>
<reference evidence="1 2" key="1">
    <citation type="submission" date="2018-11" db="EMBL/GenBank/DDBJ databases">
        <authorList>
            <consortium name="Pathogen Informatics"/>
        </authorList>
    </citation>
    <scope>NUCLEOTIDE SEQUENCE [LARGE SCALE GENOMIC DNA]</scope>
</reference>
<dbReference type="OrthoDB" id="9997739at2759"/>
<evidence type="ECO:0000313" key="1">
    <source>
        <dbReference type="EMBL" id="VDM81341.1"/>
    </source>
</evidence>
<protein>
    <recommendedName>
        <fullName evidence="3">F5/8 type C domain-containing protein</fullName>
    </recommendedName>
</protein>
<gene>
    <name evidence="1" type="ORF">SVUK_LOCUS16339</name>
</gene>
<evidence type="ECO:0008006" key="3">
    <source>
        <dbReference type="Google" id="ProtNLM"/>
    </source>
</evidence>
<name>A0A3P7J7N8_STRVU</name>
<accession>A0A3P7J7N8</accession>
<dbReference type="InterPro" id="IPR008979">
    <property type="entry name" value="Galactose-bd-like_sf"/>
</dbReference>
<dbReference type="Proteomes" id="UP000270094">
    <property type="component" value="Unassembled WGS sequence"/>
</dbReference>
<dbReference type="AlphaFoldDB" id="A0A3P7J7N8"/>
<dbReference type="PANTHER" id="PTHR46306">
    <property type="entry name" value="BTB/POZ DOMAIN-CONTAINING PROTEIN 9"/>
    <property type="match status" value="1"/>
</dbReference>
<dbReference type="InterPro" id="IPR052407">
    <property type="entry name" value="BTB_POZ_domain_cont_9"/>
</dbReference>
<feature type="non-terminal residue" evidence="1">
    <location>
        <position position="1"/>
    </location>
</feature>